<sequence>GSDVPGWFSKCHFQRDTKEPLAPMTTGLLLPGAQLVLLLVGMATYQPNSASSEYGK</sequence>
<comment type="caution">
    <text evidence="2">The sequence shown here is derived from an EMBL/GenBank/DDBJ whole genome shotgun (WGS) entry which is preliminary data.</text>
</comment>
<feature type="non-terminal residue" evidence="2">
    <location>
        <position position="1"/>
    </location>
</feature>
<reference evidence="2" key="1">
    <citation type="submission" date="2019-04" db="EMBL/GenBank/DDBJ databases">
        <title>Genome assembly of Zosterops borbonicus 15179.</title>
        <authorList>
            <person name="Leroy T."/>
            <person name="Anselmetti Y."/>
            <person name="Tilak M.-K."/>
            <person name="Nabholz B."/>
        </authorList>
    </citation>
    <scope>NUCLEOTIDE SEQUENCE</scope>
    <source>
        <strain evidence="2">HGM_15179</strain>
        <tissue evidence="2">Muscle</tissue>
    </source>
</reference>
<feature type="transmembrane region" description="Helical" evidence="1">
    <location>
        <begin position="21"/>
        <end position="45"/>
    </location>
</feature>
<keyword evidence="3" id="KW-1185">Reference proteome</keyword>
<dbReference type="Proteomes" id="UP000796761">
    <property type="component" value="Unassembled WGS sequence"/>
</dbReference>
<feature type="non-terminal residue" evidence="2">
    <location>
        <position position="56"/>
    </location>
</feature>
<proteinExistence type="predicted"/>
<protein>
    <submittedName>
        <fullName evidence="2">Uncharacterized protein</fullName>
    </submittedName>
</protein>
<dbReference type="AlphaFoldDB" id="A0A8K1GT36"/>
<evidence type="ECO:0000313" key="2">
    <source>
        <dbReference type="EMBL" id="TRZ23848.1"/>
    </source>
</evidence>
<name>A0A8K1GT36_9PASS</name>
<gene>
    <name evidence="2" type="ORF">HGM15179_003280</name>
</gene>
<accession>A0A8K1GT36</accession>
<dbReference type="EMBL" id="SWJQ01000061">
    <property type="protein sequence ID" value="TRZ23848.1"/>
    <property type="molecule type" value="Genomic_DNA"/>
</dbReference>
<organism evidence="2 3">
    <name type="scientific">Zosterops borbonicus</name>
    <dbReference type="NCBI Taxonomy" id="364589"/>
    <lineage>
        <taxon>Eukaryota</taxon>
        <taxon>Metazoa</taxon>
        <taxon>Chordata</taxon>
        <taxon>Craniata</taxon>
        <taxon>Vertebrata</taxon>
        <taxon>Euteleostomi</taxon>
        <taxon>Archelosauria</taxon>
        <taxon>Archosauria</taxon>
        <taxon>Dinosauria</taxon>
        <taxon>Saurischia</taxon>
        <taxon>Theropoda</taxon>
        <taxon>Coelurosauria</taxon>
        <taxon>Aves</taxon>
        <taxon>Neognathae</taxon>
        <taxon>Neoaves</taxon>
        <taxon>Telluraves</taxon>
        <taxon>Australaves</taxon>
        <taxon>Passeriformes</taxon>
        <taxon>Sylvioidea</taxon>
        <taxon>Zosteropidae</taxon>
        <taxon>Zosterops</taxon>
    </lineage>
</organism>
<evidence type="ECO:0000256" key="1">
    <source>
        <dbReference type="SAM" id="Phobius"/>
    </source>
</evidence>
<evidence type="ECO:0000313" key="3">
    <source>
        <dbReference type="Proteomes" id="UP000796761"/>
    </source>
</evidence>
<keyword evidence="1" id="KW-0472">Membrane</keyword>
<keyword evidence="1" id="KW-0812">Transmembrane</keyword>
<keyword evidence="1" id="KW-1133">Transmembrane helix</keyword>